<gene>
    <name evidence="3" type="ORF">BJF92_03905</name>
</gene>
<feature type="signal peptide" evidence="1">
    <location>
        <begin position="1"/>
        <end position="36"/>
    </location>
</feature>
<accession>A0A1Q9AH43</accession>
<keyword evidence="1" id="KW-0732">Signal</keyword>
<feature type="domain" description="DUF305" evidence="2">
    <location>
        <begin position="78"/>
        <end position="134"/>
    </location>
</feature>
<feature type="chain" id="PRO_5012932102" evidence="1">
    <location>
        <begin position="37"/>
        <end position="135"/>
    </location>
</feature>
<dbReference type="Gene3D" id="1.20.1260.10">
    <property type="match status" value="1"/>
</dbReference>
<protein>
    <submittedName>
        <fullName evidence="3">DUF305 domain-containing protein</fullName>
    </submittedName>
</protein>
<evidence type="ECO:0000313" key="4">
    <source>
        <dbReference type="Proteomes" id="UP000186143"/>
    </source>
</evidence>
<dbReference type="STRING" id="1672749.BJF92_03905"/>
<dbReference type="InterPro" id="IPR012347">
    <property type="entry name" value="Ferritin-like"/>
</dbReference>
<dbReference type="Pfam" id="PF03713">
    <property type="entry name" value="DUF305"/>
    <property type="match status" value="1"/>
</dbReference>
<evidence type="ECO:0000256" key="1">
    <source>
        <dbReference type="SAM" id="SignalP"/>
    </source>
</evidence>
<dbReference type="AlphaFoldDB" id="A0A1Q9AH43"/>
<dbReference type="InterPro" id="IPR005183">
    <property type="entry name" value="DUF305_CopM-like"/>
</dbReference>
<dbReference type="PANTHER" id="PTHR36933:SF1">
    <property type="entry name" value="SLL0788 PROTEIN"/>
    <property type="match status" value="1"/>
</dbReference>
<name>A0A1Q9AH43_9HYPH</name>
<comment type="caution">
    <text evidence="3">The sequence shown here is derived from an EMBL/GenBank/DDBJ whole genome shotgun (WGS) entry which is preliminary data.</text>
</comment>
<evidence type="ECO:0000259" key="2">
    <source>
        <dbReference type="Pfam" id="PF03713"/>
    </source>
</evidence>
<dbReference type="PANTHER" id="PTHR36933">
    <property type="entry name" value="SLL0788 PROTEIN"/>
    <property type="match status" value="1"/>
</dbReference>
<dbReference type="Proteomes" id="UP000186143">
    <property type="component" value="Unassembled WGS sequence"/>
</dbReference>
<dbReference type="EMBL" id="MKIO01000033">
    <property type="protein sequence ID" value="OLP54551.1"/>
    <property type="molecule type" value="Genomic_DNA"/>
</dbReference>
<evidence type="ECO:0000313" key="3">
    <source>
        <dbReference type="EMBL" id="OLP54551.1"/>
    </source>
</evidence>
<proteinExistence type="predicted"/>
<reference evidence="3 4" key="1">
    <citation type="submission" date="2016-09" db="EMBL/GenBank/DDBJ databases">
        <title>Rhizobium sp. nov., a novel species isolated from the rice rhizosphere.</title>
        <authorList>
            <person name="Zhao J."/>
            <person name="Zhang X."/>
        </authorList>
    </citation>
    <scope>NUCLEOTIDE SEQUENCE [LARGE SCALE GENOMIC DNA]</scope>
    <source>
        <strain evidence="3 4">MH17</strain>
    </source>
</reference>
<organism evidence="3 4">
    <name type="scientific">Xaviernesmea rhizosphaerae</name>
    <dbReference type="NCBI Taxonomy" id="1672749"/>
    <lineage>
        <taxon>Bacteria</taxon>
        <taxon>Pseudomonadati</taxon>
        <taxon>Pseudomonadota</taxon>
        <taxon>Alphaproteobacteria</taxon>
        <taxon>Hyphomicrobiales</taxon>
        <taxon>Rhizobiaceae</taxon>
        <taxon>Rhizobium/Agrobacterium group</taxon>
        <taxon>Xaviernesmea</taxon>
    </lineage>
</organism>
<sequence>MSIKTMLTKTPARRSLRAAFLAAGLAVPLLATPAFAEEMKDHSAMGASAAQAPSTQAFKKANMAMHEEMAIDYSGKPDVDFVRGMIPHHEGAIAMAKVELQYGKDPEIRKLAEAVIKAQEAEIAEMKAWLAKHDK</sequence>
<dbReference type="RefSeq" id="WP_075635737.1">
    <property type="nucleotide sequence ID" value="NZ_MKIO01000033.1"/>
</dbReference>